<keyword evidence="3" id="KW-0433">Leucine-rich repeat</keyword>
<dbReference type="InterPro" id="IPR025875">
    <property type="entry name" value="Leu-rich_rpt_4"/>
</dbReference>
<dbReference type="GO" id="GO:0008104">
    <property type="term" value="P:intracellular protein localization"/>
    <property type="evidence" value="ECO:0007669"/>
    <property type="project" value="TreeGrafter"/>
</dbReference>
<dbReference type="Gene3D" id="3.80.10.10">
    <property type="entry name" value="Ribonuclease Inhibitor"/>
    <property type="match status" value="2"/>
</dbReference>
<keyword evidence="9" id="KW-1185">Reference proteome</keyword>
<dbReference type="FunFam" id="3.80.10.10:FF:000658">
    <property type="entry name" value="Serine/threonine-protein kinase 11-interacting protein"/>
    <property type="match status" value="1"/>
</dbReference>
<feature type="region of interest" description="Disordered" evidence="5">
    <location>
        <begin position="708"/>
        <end position="842"/>
    </location>
</feature>
<proteinExistence type="predicted"/>
<dbReference type="InterPro" id="IPR031782">
    <property type="entry name" value="LIP1_N"/>
</dbReference>
<dbReference type="PANTHER" id="PTHR15454:SF69">
    <property type="entry name" value="SERINE_THREONINE-PROTEIN KINASE 11-INTERACTING PROTEIN"/>
    <property type="match status" value="1"/>
</dbReference>
<dbReference type="SUPFAM" id="SSF52058">
    <property type="entry name" value="L domain-like"/>
    <property type="match status" value="1"/>
</dbReference>
<sequence>GDLVLDGSSTLTLLTPTLQHLTRVFEQHLGSRNQNRGFVALPSHPAETAAILQAQFLFDVLQKTHSLKLVHVPNCVLQSAVKIFPFKSLRHLEVSVQGRTGFEPCCLAFLDVLESLTCCKCINTLEEIISACGGDLSCALPWLELQTVNFGYNSITTLDDSLQLLNALRVLDLSHNKIQDCEHYLTTLTELEYLNLAYNFLSKVPNLGIFSRSKLVTLILRNNELDSINGVEHLVNLQHLDVAYNLLLEHAQLAPLSTLHCVKKLHLEGNPLWFHQNHRSATLAHLSPRAASSSFLLDGEPLSSSDLAHLPRLVQSVSQSIHTSTSEKTVLDRSALESSCAADFSDSQSPAENVAIRLPRKKSKGKVKVRRASISEPSDIEHEPQALPLSADLVLQHQKEMKRLDSFRDRFGADWLQYRRHLEEQDRVSVISRSRSADEIAGRAAAMDMQSESSDPEQGNPQVSQKESSPSLNDAEVEEPEVQMDQPVEEEEREEEADELMLGEEEEEKPEVDLCQPVLVSQIEGEGDPEPDWIFLRVTAKHVIEVELKAARVLHKLELKCLEKVETSKMNWKRMDLEGVFPVLTLHFNYIRKDRQKRKYVVLDDCPEQCLQCVLEVLSPAVEENRRNRDQEKGSTKFQCLKCKQEFSQSLALWHLGPYPSEVGDTKILETLDASDQGAAAAGDPIACPSCSSDHVVILPSEINFSTPLPPCPDSTSEDLSDSVLEGGSQQEGPEEAPALASESRKFYIGGEDSSEVDTSNSTRTPELSSEHDGALHASSRSSDGGCGKKDLGMKSQYLSLSHTDTNGGSLMGSYRYSVSRGPTPSQLSLNSESEETWNLSP</sequence>
<dbReference type="GO" id="GO:0005737">
    <property type="term" value="C:cytoplasm"/>
    <property type="evidence" value="ECO:0007669"/>
    <property type="project" value="UniProtKB-SubCell"/>
</dbReference>
<gene>
    <name evidence="8" type="primary">Stk11ip</name>
    <name evidence="8" type="ORF">ATLROG_R13409</name>
</gene>
<reference evidence="8 9" key="1">
    <citation type="submission" date="2019-09" db="EMBL/GenBank/DDBJ databases">
        <title>Bird 10,000 Genomes (B10K) Project - Family phase.</title>
        <authorList>
            <person name="Zhang G."/>
        </authorList>
    </citation>
    <scope>NUCLEOTIDE SEQUENCE [LARGE SCALE GENOMIC DNA]</scope>
    <source>
        <strain evidence="8">OUT-0055</strain>
        <tissue evidence="8">Blood</tissue>
    </source>
</reference>
<dbReference type="Proteomes" id="UP000518911">
    <property type="component" value="Unassembled WGS sequence"/>
</dbReference>
<name>A0A7L3W7D9_9GRUI</name>
<dbReference type="Pfam" id="PF15904">
    <property type="entry name" value="LIP1"/>
    <property type="match status" value="1"/>
</dbReference>
<comment type="caution">
    <text evidence="8">The sequence shown here is derived from an EMBL/GenBank/DDBJ whole genome shotgun (WGS) entry which is preliminary data.</text>
</comment>
<evidence type="ECO:0000256" key="5">
    <source>
        <dbReference type="SAM" id="MobiDB-lite"/>
    </source>
</evidence>
<evidence type="ECO:0000313" key="9">
    <source>
        <dbReference type="Proteomes" id="UP000518911"/>
    </source>
</evidence>
<evidence type="ECO:0000256" key="1">
    <source>
        <dbReference type="ARBA" id="ARBA00004496"/>
    </source>
</evidence>
<keyword evidence="4" id="KW-0677">Repeat</keyword>
<dbReference type="PROSITE" id="PS51450">
    <property type="entry name" value="LRR"/>
    <property type="match status" value="3"/>
</dbReference>
<evidence type="ECO:0000256" key="2">
    <source>
        <dbReference type="ARBA" id="ARBA00022490"/>
    </source>
</evidence>
<protein>
    <submittedName>
        <fullName evidence="8">S11IP protein</fullName>
    </submittedName>
</protein>
<feature type="region of interest" description="Disordered" evidence="5">
    <location>
        <begin position="426"/>
        <end position="511"/>
    </location>
</feature>
<dbReference type="InterPro" id="IPR032675">
    <property type="entry name" value="LRR_dom_sf"/>
</dbReference>
<organism evidence="8 9">
    <name type="scientific">Atlantisia rogersi</name>
    <name type="common">Inaccessible Island rail</name>
    <dbReference type="NCBI Taxonomy" id="2478892"/>
    <lineage>
        <taxon>Eukaryota</taxon>
        <taxon>Metazoa</taxon>
        <taxon>Chordata</taxon>
        <taxon>Craniata</taxon>
        <taxon>Vertebrata</taxon>
        <taxon>Euteleostomi</taxon>
        <taxon>Archelosauria</taxon>
        <taxon>Archosauria</taxon>
        <taxon>Dinosauria</taxon>
        <taxon>Saurischia</taxon>
        <taxon>Theropoda</taxon>
        <taxon>Coelurosauria</taxon>
        <taxon>Aves</taxon>
        <taxon>Neognathae</taxon>
        <taxon>Neoaves</taxon>
        <taxon>Gruiformes</taxon>
        <taxon>Rallidae</taxon>
        <taxon>Atlantisia</taxon>
    </lineage>
</organism>
<evidence type="ECO:0000256" key="3">
    <source>
        <dbReference type="ARBA" id="ARBA00022614"/>
    </source>
</evidence>
<dbReference type="PANTHER" id="PTHR15454">
    <property type="entry name" value="NISCHARIN RELATED"/>
    <property type="match status" value="1"/>
</dbReference>
<accession>A0A7L3W7D9</accession>
<comment type="subcellular location">
    <subcellularLocation>
        <location evidence="1">Cytoplasm</location>
    </subcellularLocation>
</comment>
<dbReference type="EMBL" id="VZUJ01048321">
    <property type="protein sequence ID" value="NXV72514.1"/>
    <property type="molecule type" value="Genomic_DNA"/>
</dbReference>
<feature type="non-terminal residue" evidence="8">
    <location>
        <position position="1"/>
    </location>
</feature>
<evidence type="ECO:0000313" key="8">
    <source>
        <dbReference type="EMBL" id="NXV72514.1"/>
    </source>
</evidence>
<feature type="domain" description="Serine/threonine-protein kinase 11-interacting protein PH" evidence="7">
    <location>
        <begin position="509"/>
        <end position="625"/>
    </location>
</feature>
<evidence type="ECO:0000259" key="6">
    <source>
        <dbReference type="Pfam" id="PF15904"/>
    </source>
</evidence>
<keyword evidence="2" id="KW-0963">Cytoplasm</keyword>
<feature type="compositionally biased region" description="Polar residues" evidence="5">
    <location>
        <begin position="450"/>
        <end position="472"/>
    </location>
</feature>
<feature type="compositionally biased region" description="Acidic residues" evidence="5">
    <location>
        <begin position="475"/>
        <end position="510"/>
    </location>
</feature>
<feature type="compositionally biased region" description="Polar residues" evidence="5">
    <location>
        <begin position="821"/>
        <end position="842"/>
    </location>
</feature>
<dbReference type="OrthoDB" id="7451790at2759"/>
<evidence type="ECO:0000259" key="7">
    <source>
        <dbReference type="Pfam" id="PF25357"/>
    </source>
</evidence>
<dbReference type="FunFam" id="3.80.10.10:FF:001219">
    <property type="entry name" value="Serine/threonine-protein kinase 11-interacting protein"/>
    <property type="match status" value="1"/>
</dbReference>
<dbReference type="InterPro" id="IPR057292">
    <property type="entry name" value="PH_S11IP"/>
</dbReference>
<feature type="non-terminal residue" evidence="8">
    <location>
        <position position="842"/>
    </location>
</feature>
<dbReference type="InterPro" id="IPR001611">
    <property type="entry name" value="Leu-rich_rpt"/>
</dbReference>
<feature type="domain" description="LKB1 serine/threonine kinase interacting protein 1 N-terminal" evidence="6">
    <location>
        <begin position="1"/>
        <end position="73"/>
    </location>
</feature>
<dbReference type="Pfam" id="PF25357">
    <property type="entry name" value="PH_S11IP"/>
    <property type="match status" value="1"/>
</dbReference>
<dbReference type="Pfam" id="PF12799">
    <property type="entry name" value="LRR_4"/>
    <property type="match status" value="1"/>
</dbReference>
<dbReference type="AlphaFoldDB" id="A0A7L3W7D9"/>
<feature type="compositionally biased region" description="Polar residues" evidence="5">
    <location>
        <begin position="797"/>
        <end position="809"/>
    </location>
</feature>
<evidence type="ECO:0000256" key="4">
    <source>
        <dbReference type="ARBA" id="ARBA00022737"/>
    </source>
</evidence>
<feature type="compositionally biased region" description="Polar residues" evidence="5">
    <location>
        <begin position="757"/>
        <end position="768"/>
    </location>
</feature>